<name>A0AAU9RBB1_THLAR</name>
<evidence type="ECO:0000313" key="1">
    <source>
        <dbReference type="EMBL" id="CAH2035742.1"/>
    </source>
</evidence>
<proteinExistence type="predicted"/>
<accession>A0AAU9RBB1</accession>
<gene>
    <name evidence="1" type="ORF">TAV2_LOCUS1571</name>
</gene>
<reference evidence="1 2" key="1">
    <citation type="submission" date="2022-03" db="EMBL/GenBank/DDBJ databases">
        <authorList>
            <person name="Nunn A."/>
            <person name="Chopra R."/>
            <person name="Nunn A."/>
            <person name="Contreras Garrido A."/>
        </authorList>
    </citation>
    <scope>NUCLEOTIDE SEQUENCE [LARGE SCALE GENOMIC DNA]</scope>
</reference>
<evidence type="ECO:0000313" key="2">
    <source>
        <dbReference type="Proteomes" id="UP000836841"/>
    </source>
</evidence>
<dbReference type="EMBL" id="OU466857">
    <property type="protein sequence ID" value="CAH2035742.1"/>
    <property type="molecule type" value="Genomic_DNA"/>
</dbReference>
<dbReference type="Proteomes" id="UP000836841">
    <property type="component" value="Chromosome 1"/>
</dbReference>
<protein>
    <submittedName>
        <fullName evidence="1">Uncharacterized protein</fullName>
    </submittedName>
</protein>
<sequence length="104" mass="11897">MSIDYPQEVMLDERPMLPQELMKALYAKLYDKYTKLKKMLSFQQEKGQDIDGHLYVGESSLLVKAATILEQRVHNSLGTAPLSFEDPKHKLHTHKISVAKVVTI</sequence>
<organism evidence="1 2">
    <name type="scientific">Thlaspi arvense</name>
    <name type="common">Field penny-cress</name>
    <dbReference type="NCBI Taxonomy" id="13288"/>
    <lineage>
        <taxon>Eukaryota</taxon>
        <taxon>Viridiplantae</taxon>
        <taxon>Streptophyta</taxon>
        <taxon>Embryophyta</taxon>
        <taxon>Tracheophyta</taxon>
        <taxon>Spermatophyta</taxon>
        <taxon>Magnoliopsida</taxon>
        <taxon>eudicotyledons</taxon>
        <taxon>Gunneridae</taxon>
        <taxon>Pentapetalae</taxon>
        <taxon>rosids</taxon>
        <taxon>malvids</taxon>
        <taxon>Brassicales</taxon>
        <taxon>Brassicaceae</taxon>
        <taxon>Thlaspideae</taxon>
        <taxon>Thlaspi</taxon>
    </lineage>
</organism>
<dbReference type="AlphaFoldDB" id="A0AAU9RBB1"/>
<keyword evidence="2" id="KW-1185">Reference proteome</keyword>